<dbReference type="PANTHER" id="PTHR38340">
    <property type="entry name" value="S-LAYER PROTEIN"/>
    <property type="match status" value="1"/>
</dbReference>
<dbReference type="EMBL" id="BMLP01000001">
    <property type="protein sequence ID" value="GGO25240.1"/>
    <property type="molecule type" value="Genomic_DNA"/>
</dbReference>
<gene>
    <name evidence="5" type="ORF">GCM10010991_04690</name>
</gene>
<dbReference type="InterPro" id="IPR011049">
    <property type="entry name" value="Serralysin-like_metalloprot_C"/>
</dbReference>
<evidence type="ECO:0000256" key="1">
    <source>
        <dbReference type="ARBA" id="ARBA00004613"/>
    </source>
</evidence>
<evidence type="ECO:0000259" key="4">
    <source>
        <dbReference type="Pfam" id="PF13403"/>
    </source>
</evidence>
<dbReference type="Proteomes" id="UP000598196">
    <property type="component" value="Unassembled WGS sequence"/>
</dbReference>
<evidence type="ECO:0000256" key="3">
    <source>
        <dbReference type="SAM" id="MobiDB-lite"/>
    </source>
</evidence>
<sequence>MPSGYFVTISTSGVINSGNSVGTSLTSFTDVKTIGPGTVTGGITGNFVLASDGRIYFVTSSTLTGSPSVTTGISSSVFDATFGGNGPSTVDGTAGNDVLYGAPYLTNNTNNNADVINAEAGDDFAFGGGGDDSLYGGAGNDYLSGGTGNDRLEGGDGSDTLNGGAGSDTLAGGAGLDYLDYRDSSAAVSVNLTTNSFSGGDANGDVNAGGIDAILGSAFNDTLVGFDDSSTTGSDVYTNIIDAGAGDDYVEGRGGGDVLYGGTGNDTIYGDRPGDTFTGTDNDTIAGGDGNDAIYGGAAADTITGDAGDDTIQGGTGNDSVSGGTGADSISGDAGNDVLSGGDGNDTLYGGADSDTLNGDANDDVLYGGAGNDSLAGGTGNDALIGDAGNDTLSGGDGNDTLTTGYGSDNVQGGAGNDTIIIANNSAVPGFTIGGNIDGGSSETDTLDLTAWGFSGTNVIYDPNDPKSGTIQFLDSNGNVIGTMTFTDIERIITCFTPGSLATTDRGLVAVEDLCVGDRVLTRDSGFQPIVWTGRQTLNELALLVEPRFRPVRISAGALGHGVPARDMVVSPQHRVLFSGPRADVLFGETEVLVPALHLVGRPGITVEERGPVTYIHFMCATHQIVMVDGCWSESFQPGDQSLAGLAEEARAELLSLFPGLAEDQIPSAYPAARPSLKRHESALLFAG</sequence>
<dbReference type="InterPro" id="IPR028992">
    <property type="entry name" value="Hedgehog/Intein_dom"/>
</dbReference>
<organism evidence="5 6">
    <name type="scientific">Gemmobacter aquaticus</name>
    <dbReference type="NCBI Taxonomy" id="490185"/>
    <lineage>
        <taxon>Bacteria</taxon>
        <taxon>Pseudomonadati</taxon>
        <taxon>Pseudomonadota</taxon>
        <taxon>Alphaproteobacteria</taxon>
        <taxon>Rhodobacterales</taxon>
        <taxon>Paracoccaceae</taxon>
        <taxon>Gemmobacter</taxon>
    </lineage>
</organism>
<feature type="region of interest" description="Disordered" evidence="3">
    <location>
        <begin position="306"/>
        <end position="355"/>
    </location>
</feature>
<keyword evidence="2" id="KW-0964">Secreted</keyword>
<evidence type="ECO:0000256" key="2">
    <source>
        <dbReference type="ARBA" id="ARBA00022525"/>
    </source>
</evidence>
<dbReference type="PROSITE" id="PS00330">
    <property type="entry name" value="HEMOLYSIN_CALCIUM"/>
    <property type="match status" value="4"/>
</dbReference>
<dbReference type="GO" id="GO:0005509">
    <property type="term" value="F:calcium ion binding"/>
    <property type="evidence" value="ECO:0007669"/>
    <property type="project" value="InterPro"/>
</dbReference>
<dbReference type="AlphaFoldDB" id="A0A917YH59"/>
<dbReference type="InterPro" id="IPR018511">
    <property type="entry name" value="Hemolysin-typ_Ca-bd_CS"/>
</dbReference>
<accession>A0A917YH59</accession>
<proteinExistence type="predicted"/>
<dbReference type="Gene3D" id="2.150.10.10">
    <property type="entry name" value="Serralysin-like metalloprotease, C-terminal"/>
    <property type="match status" value="5"/>
</dbReference>
<dbReference type="SUPFAM" id="SSF51120">
    <property type="entry name" value="beta-Roll"/>
    <property type="match status" value="2"/>
</dbReference>
<protein>
    <recommendedName>
        <fullName evidence="4">Hedgehog/Intein (Hint) domain-containing protein</fullName>
    </recommendedName>
</protein>
<dbReference type="GO" id="GO:0005576">
    <property type="term" value="C:extracellular region"/>
    <property type="evidence" value="ECO:0007669"/>
    <property type="project" value="UniProtKB-SubCell"/>
</dbReference>
<evidence type="ECO:0000313" key="6">
    <source>
        <dbReference type="Proteomes" id="UP000598196"/>
    </source>
</evidence>
<dbReference type="InterPro" id="IPR001343">
    <property type="entry name" value="Hemolysn_Ca-bd"/>
</dbReference>
<comment type="caution">
    <text evidence="5">The sequence shown here is derived from an EMBL/GenBank/DDBJ whole genome shotgun (WGS) entry which is preliminary data.</text>
</comment>
<evidence type="ECO:0000313" key="5">
    <source>
        <dbReference type="EMBL" id="GGO25240.1"/>
    </source>
</evidence>
<dbReference type="Pfam" id="PF00353">
    <property type="entry name" value="HemolysinCabind"/>
    <property type="match status" value="8"/>
</dbReference>
<keyword evidence="6" id="KW-1185">Reference proteome</keyword>
<dbReference type="OrthoDB" id="6305173at2"/>
<dbReference type="InterPro" id="IPR036844">
    <property type="entry name" value="Hint_dom_sf"/>
</dbReference>
<dbReference type="PRINTS" id="PR00313">
    <property type="entry name" value="CABNDNGRPT"/>
</dbReference>
<feature type="domain" description="Hedgehog/Intein (Hint)" evidence="4">
    <location>
        <begin position="494"/>
        <end position="640"/>
    </location>
</feature>
<dbReference type="Pfam" id="PF13403">
    <property type="entry name" value="Hint_2"/>
    <property type="match status" value="1"/>
</dbReference>
<dbReference type="RefSeq" id="WP_158635552.1">
    <property type="nucleotide sequence ID" value="NZ_BMLP01000001.1"/>
</dbReference>
<dbReference type="PANTHER" id="PTHR38340:SF1">
    <property type="entry name" value="S-LAYER PROTEIN"/>
    <property type="match status" value="1"/>
</dbReference>
<dbReference type="InterPro" id="IPR050557">
    <property type="entry name" value="RTX_toxin/Mannuronan_C5-epim"/>
</dbReference>
<dbReference type="SUPFAM" id="SSF51294">
    <property type="entry name" value="Hedgehog/intein (Hint) domain"/>
    <property type="match status" value="1"/>
</dbReference>
<reference evidence="5 6" key="1">
    <citation type="journal article" date="2014" name="Int. J. Syst. Evol. Microbiol.">
        <title>Complete genome sequence of Corynebacterium casei LMG S-19264T (=DSM 44701T), isolated from a smear-ripened cheese.</title>
        <authorList>
            <consortium name="US DOE Joint Genome Institute (JGI-PGF)"/>
            <person name="Walter F."/>
            <person name="Albersmeier A."/>
            <person name="Kalinowski J."/>
            <person name="Ruckert C."/>
        </authorList>
    </citation>
    <scope>NUCLEOTIDE SEQUENCE [LARGE SCALE GENOMIC DNA]</scope>
    <source>
        <strain evidence="5 6">CGMCC 1.7029</strain>
    </source>
</reference>
<comment type="subcellular location">
    <subcellularLocation>
        <location evidence="1">Secreted</location>
    </subcellularLocation>
</comment>
<name>A0A917YH59_9RHOB</name>